<dbReference type="Gene3D" id="3.40.50.2300">
    <property type="match status" value="2"/>
</dbReference>
<dbReference type="Proteomes" id="UP000019095">
    <property type="component" value="Chromosome"/>
</dbReference>
<proteinExistence type="inferred from homology"/>
<dbReference type="PATRIC" id="fig|1247726.3.peg.2282"/>
<keyword evidence="2 3" id="KW-0732">Signal</keyword>
<feature type="domain" description="Leucine-binding protein" evidence="4">
    <location>
        <begin position="36"/>
        <end position="372"/>
    </location>
</feature>
<dbReference type="KEGG" id="amim:MIM_c20740"/>
<comment type="similarity">
    <text evidence="1">Belongs to the leucine-binding protein family.</text>
</comment>
<reference evidence="5 6" key="1">
    <citation type="journal article" date="2014" name="Microbiology">
        <title>Unravelling the complete genome sequence of Advenella mimigardefordensis strain DPN7T and novel insights in the catabolism of the xenobiotic polythioester precursor 3,3'-dithiodipropionate.</title>
        <authorList>
            <person name="Wubbeler J.H."/>
            <person name="Hiessl S."/>
            <person name="Schuldes J."/>
            <person name="Thurmer A."/>
            <person name="Daniel R."/>
            <person name="Steinbuchel A."/>
        </authorList>
    </citation>
    <scope>NUCLEOTIDE SEQUENCE [LARGE SCALE GENOMIC DNA]</scope>
    <source>
        <strain evidence="6">DSM 17166 / LMG 22922 / DPN7</strain>
    </source>
</reference>
<protein>
    <submittedName>
        <fullName evidence="5">Putative branched-chain amino acid-binding protein</fullName>
    </submittedName>
</protein>
<dbReference type="InterPro" id="IPR028081">
    <property type="entry name" value="Leu-bd"/>
</dbReference>
<dbReference type="EMBL" id="CP003915">
    <property type="protein sequence ID" value="AHG64153.1"/>
    <property type="molecule type" value="Genomic_DNA"/>
</dbReference>
<dbReference type="RefSeq" id="WP_025372790.1">
    <property type="nucleotide sequence ID" value="NZ_CP003915.1"/>
</dbReference>
<evidence type="ECO:0000313" key="5">
    <source>
        <dbReference type="EMBL" id="AHG64153.1"/>
    </source>
</evidence>
<feature type="signal peptide" evidence="3">
    <location>
        <begin position="1"/>
        <end position="26"/>
    </location>
</feature>
<evidence type="ECO:0000313" key="6">
    <source>
        <dbReference type="Proteomes" id="UP000019095"/>
    </source>
</evidence>
<name>W0PGB1_ADVMD</name>
<dbReference type="eggNOG" id="COG0683">
    <property type="taxonomic scope" value="Bacteria"/>
</dbReference>
<sequence>MKEYGFRKLAGALISALATLGSSAFAADAKYSDNVIRIGVLNDRNGLYADMSGEGSAIAARMAAAEFGNKIHGIPVEIVTGDHQNKTDVGTAVARKWFDADRVDVIVDVVNSAVSLAINSLVVDRKKLVLHNSVSSDITGKACTNRSAQWQYTTRATAYNLVDKKMVQDGTDKFFIIAVDYAMGQSITDMFRQSVEAAGGKIVGVVRHPLNTTDFSSYLLQARASGANAIMLANAGSDMATVIRQAREFGITPDIKLFGDALTKDVVKSTGLDDMQGLQFVSRYEMYRDDAALDWGNAFMEKNKNRAPTELQAATYSSVRTYLKAIDEIDTDDADAVMAQMRKMKINDAFAANGHLRPDGIMAHDLYHVSVKSPDQSKGDGDYSNVIRVIPGDQANIPLEQSECPLVHK</sequence>
<organism evidence="5 6">
    <name type="scientific">Advenella mimigardefordensis (strain DSM 17166 / LMG 22922 / DPN7)</name>
    <dbReference type="NCBI Taxonomy" id="1247726"/>
    <lineage>
        <taxon>Bacteria</taxon>
        <taxon>Pseudomonadati</taxon>
        <taxon>Pseudomonadota</taxon>
        <taxon>Betaproteobacteria</taxon>
        <taxon>Burkholderiales</taxon>
        <taxon>Alcaligenaceae</taxon>
    </lineage>
</organism>
<accession>W0PGB1</accession>
<feature type="chain" id="PRO_5004792955" evidence="3">
    <location>
        <begin position="27"/>
        <end position="409"/>
    </location>
</feature>
<evidence type="ECO:0000256" key="2">
    <source>
        <dbReference type="ARBA" id="ARBA00022729"/>
    </source>
</evidence>
<dbReference type="PANTHER" id="PTHR30483">
    <property type="entry name" value="LEUCINE-SPECIFIC-BINDING PROTEIN"/>
    <property type="match status" value="1"/>
</dbReference>
<dbReference type="CDD" id="cd06327">
    <property type="entry name" value="PBP1_SBP-like"/>
    <property type="match status" value="1"/>
</dbReference>
<evidence type="ECO:0000256" key="1">
    <source>
        <dbReference type="ARBA" id="ARBA00010062"/>
    </source>
</evidence>
<dbReference type="STRING" id="1247726.MIM_c20740"/>
<evidence type="ECO:0000259" key="4">
    <source>
        <dbReference type="Pfam" id="PF13458"/>
    </source>
</evidence>
<dbReference type="SUPFAM" id="SSF53822">
    <property type="entry name" value="Periplasmic binding protein-like I"/>
    <property type="match status" value="1"/>
</dbReference>
<dbReference type="Pfam" id="PF13458">
    <property type="entry name" value="Peripla_BP_6"/>
    <property type="match status" value="1"/>
</dbReference>
<dbReference type="AlphaFoldDB" id="W0PGB1"/>
<dbReference type="InterPro" id="IPR051010">
    <property type="entry name" value="BCAA_transport"/>
</dbReference>
<dbReference type="PANTHER" id="PTHR30483:SF6">
    <property type="entry name" value="PERIPLASMIC BINDING PROTEIN OF ABC TRANSPORTER FOR NATURAL AMINO ACIDS"/>
    <property type="match status" value="1"/>
</dbReference>
<dbReference type="InterPro" id="IPR028082">
    <property type="entry name" value="Peripla_BP_I"/>
</dbReference>
<dbReference type="HOGENOM" id="CLU_027128_1_0_4"/>
<keyword evidence="6" id="KW-1185">Reference proteome</keyword>
<dbReference type="OrthoDB" id="8887944at2"/>
<evidence type="ECO:0000256" key="3">
    <source>
        <dbReference type="SAM" id="SignalP"/>
    </source>
</evidence>
<gene>
    <name evidence="5" type="ORF">MIM_c20740</name>
</gene>